<proteinExistence type="predicted"/>
<dbReference type="PROSITE" id="PS51257">
    <property type="entry name" value="PROKAR_LIPOPROTEIN"/>
    <property type="match status" value="1"/>
</dbReference>
<dbReference type="OrthoDB" id="6278496at2"/>
<sequence>MKNIFKLFAFSFILMTLGCEEETIIYGNSTFVQLANSNNVSVVENSGQTVTVAAILGAPQSSDVVVNFDISGSAAPSRYDLSATSFTIPAGDTSGSISLTPIDNDDMDGDAEIIFTLASSSGLPIGIGGEGINAISKKITIVDDNVPCNDFLLTVNNDTFGSETFWDILDGDGNTVASGGTYSDVSGGSTEQETFTLEDGCYTFRMFDFWGDNGAGFVLQCEALIAAEDNGTLNGIPGLDVSTVPSPGFRPASGPADPYDGFAEAYDFCVNQ</sequence>
<evidence type="ECO:0008006" key="3">
    <source>
        <dbReference type="Google" id="ProtNLM"/>
    </source>
</evidence>
<protein>
    <recommendedName>
        <fullName evidence="3">Calx-beta domain-containing protein</fullName>
    </recommendedName>
</protein>
<accession>A0A4V2PT60</accession>
<dbReference type="Gene3D" id="2.60.40.2030">
    <property type="match status" value="1"/>
</dbReference>
<dbReference type="AlphaFoldDB" id="A0A4V2PT60"/>
<evidence type="ECO:0000313" key="2">
    <source>
        <dbReference type="Proteomes" id="UP000295714"/>
    </source>
</evidence>
<keyword evidence="2" id="KW-1185">Reference proteome</keyword>
<gene>
    <name evidence="1" type="ORF">DFQ05_2488</name>
</gene>
<dbReference type="InterPro" id="IPR038081">
    <property type="entry name" value="CalX-like_sf"/>
</dbReference>
<dbReference type="RefSeq" id="WP_132705704.1">
    <property type="nucleotide sequence ID" value="NZ_SMGI01000004.1"/>
</dbReference>
<dbReference type="EMBL" id="SMGI01000004">
    <property type="protein sequence ID" value="TCK65271.1"/>
    <property type="molecule type" value="Genomic_DNA"/>
</dbReference>
<reference evidence="1 2" key="1">
    <citation type="journal article" date="2015" name="Stand. Genomic Sci.">
        <title>Genomic Encyclopedia of Bacterial and Archaeal Type Strains, Phase III: the genomes of soil and plant-associated and newly described type strains.</title>
        <authorList>
            <person name="Whitman W.B."/>
            <person name="Woyke T."/>
            <person name="Klenk H.P."/>
            <person name="Zhou Y."/>
            <person name="Lilburn T.G."/>
            <person name="Beck B.J."/>
            <person name="De Vos P."/>
            <person name="Vandamme P."/>
            <person name="Eisen J.A."/>
            <person name="Garrity G."/>
            <person name="Hugenholtz P."/>
            <person name="Kyrpides N.C."/>
        </authorList>
    </citation>
    <scope>NUCLEOTIDE SEQUENCE [LARGE SCALE GENOMIC DNA]</scope>
    <source>
        <strain evidence="1 2">CECT 8445</strain>
    </source>
</reference>
<comment type="caution">
    <text evidence="1">The sequence shown here is derived from an EMBL/GenBank/DDBJ whole genome shotgun (WGS) entry which is preliminary data.</text>
</comment>
<name>A0A4V2PT60_9FLAO</name>
<organism evidence="1 2">
    <name type="scientific">Winogradskyella wandonensis</name>
    <dbReference type="NCBI Taxonomy" id="1442586"/>
    <lineage>
        <taxon>Bacteria</taxon>
        <taxon>Pseudomonadati</taxon>
        <taxon>Bacteroidota</taxon>
        <taxon>Flavobacteriia</taxon>
        <taxon>Flavobacteriales</taxon>
        <taxon>Flavobacteriaceae</taxon>
        <taxon>Winogradskyella</taxon>
    </lineage>
</organism>
<dbReference type="Proteomes" id="UP000295714">
    <property type="component" value="Unassembled WGS sequence"/>
</dbReference>
<evidence type="ECO:0000313" key="1">
    <source>
        <dbReference type="EMBL" id="TCK65271.1"/>
    </source>
</evidence>
<dbReference type="SUPFAM" id="SSF141072">
    <property type="entry name" value="CalX-like"/>
    <property type="match status" value="1"/>
</dbReference>